<evidence type="ECO:0000313" key="2">
    <source>
        <dbReference type="EMBL" id="GBP04205.1"/>
    </source>
</evidence>
<organism evidence="2 3">
    <name type="scientific">Eumeta variegata</name>
    <name type="common">Bagworm moth</name>
    <name type="synonym">Eumeta japonica</name>
    <dbReference type="NCBI Taxonomy" id="151549"/>
    <lineage>
        <taxon>Eukaryota</taxon>
        <taxon>Metazoa</taxon>
        <taxon>Ecdysozoa</taxon>
        <taxon>Arthropoda</taxon>
        <taxon>Hexapoda</taxon>
        <taxon>Insecta</taxon>
        <taxon>Pterygota</taxon>
        <taxon>Neoptera</taxon>
        <taxon>Endopterygota</taxon>
        <taxon>Lepidoptera</taxon>
        <taxon>Glossata</taxon>
        <taxon>Ditrysia</taxon>
        <taxon>Tineoidea</taxon>
        <taxon>Psychidae</taxon>
        <taxon>Oiketicinae</taxon>
        <taxon>Eumeta</taxon>
    </lineage>
</organism>
<dbReference type="Proteomes" id="UP000299102">
    <property type="component" value="Unassembled WGS sequence"/>
</dbReference>
<comment type="caution">
    <text evidence="2">The sequence shown here is derived from an EMBL/GenBank/DDBJ whole genome shotgun (WGS) entry which is preliminary data.</text>
</comment>
<protein>
    <submittedName>
        <fullName evidence="2">Uncharacterized protein</fullName>
    </submittedName>
</protein>
<dbReference type="OrthoDB" id="6772952at2759"/>
<gene>
    <name evidence="2" type="ORF">EVAR_74043_1</name>
</gene>
<reference evidence="2 3" key="1">
    <citation type="journal article" date="2019" name="Commun. Biol.">
        <title>The bagworm genome reveals a unique fibroin gene that provides high tensile strength.</title>
        <authorList>
            <person name="Kono N."/>
            <person name="Nakamura H."/>
            <person name="Ohtoshi R."/>
            <person name="Tomita M."/>
            <person name="Numata K."/>
            <person name="Arakawa K."/>
        </authorList>
    </citation>
    <scope>NUCLEOTIDE SEQUENCE [LARGE SCALE GENOMIC DNA]</scope>
</reference>
<accession>A0A4C1SQE4</accession>
<dbReference type="EMBL" id="BGZK01003743">
    <property type="protein sequence ID" value="GBP04205.1"/>
    <property type="molecule type" value="Genomic_DNA"/>
</dbReference>
<feature type="region of interest" description="Disordered" evidence="1">
    <location>
        <begin position="93"/>
        <end position="118"/>
    </location>
</feature>
<evidence type="ECO:0000256" key="1">
    <source>
        <dbReference type="SAM" id="MobiDB-lite"/>
    </source>
</evidence>
<name>A0A4C1SQE4_EUMVA</name>
<proteinExistence type="predicted"/>
<sequence length="118" mass="12737">MIKRSVFAERYNFYRAEQRPGEDMAEWAARVRTLARCEGKRTLIHGRCWQDNIRGSDGAGPVRTGRARAAHAQPRIVAAQSSVGGVFALKTATGGQGAPLEARRAAGGGARSTSEARR</sequence>
<evidence type="ECO:0000313" key="3">
    <source>
        <dbReference type="Proteomes" id="UP000299102"/>
    </source>
</evidence>
<keyword evidence="3" id="KW-1185">Reference proteome</keyword>
<dbReference type="AlphaFoldDB" id="A0A4C1SQE4"/>